<dbReference type="AlphaFoldDB" id="C4GDU3"/>
<organism evidence="2 3">
    <name type="scientific">Shuttleworthella satelles DSM 14600</name>
    <dbReference type="NCBI Taxonomy" id="626523"/>
    <lineage>
        <taxon>Bacteria</taxon>
        <taxon>Bacillati</taxon>
        <taxon>Bacillota</taxon>
        <taxon>Clostridia</taxon>
        <taxon>Lachnospirales</taxon>
        <taxon>Lachnospiraceae</taxon>
        <taxon>Shuttleworthella</taxon>
    </lineage>
</organism>
<evidence type="ECO:0000313" key="2">
    <source>
        <dbReference type="EMBL" id="EEP27572.1"/>
    </source>
</evidence>
<accession>C4GDU3</accession>
<keyword evidence="1" id="KW-0472">Membrane</keyword>
<dbReference type="EMBL" id="ACIP02000007">
    <property type="protein sequence ID" value="EEP27572.1"/>
    <property type="molecule type" value="Genomic_DNA"/>
</dbReference>
<comment type="caution">
    <text evidence="2">The sequence shown here is derived from an EMBL/GenBank/DDBJ whole genome shotgun (WGS) entry which is preliminary data.</text>
</comment>
<proteinExistence type="predicted"/>
<sequence>MAFLFRLNRPKGYGYSDPEDEHPSNVAIGIILLLIYFGGLIGLDVFTTRNL</sequence>
<feature type="transmembrane region" description="Helical" evidence="1">
    <location>
        <begin position="26"/>
        <end position="46"/>
    </location>
</feature>
<reference evidence="2" key="1">
    <citation type="submission" date="2009-04" db="EMBL/GenBank/DDBJ databases">
        <authorList>
            <person name="Weinstock G."/>
            <person name="Sodergren E."/>
            <person name="Clifton S."/>
            <person name="Fulton L."/>
            <person name="Fulton B."/>
            <person name="Courtney L."/>
            <person name="Fronick C."/>
            <person name="Harrison M."/>
            <person name="Strong C."/>
            <person name="Farmer C."/>
            <person name="Delahaunty K."/>
            <person name="Markovic C."/>
            <person name="Hall O."/>
            <person name="Minx P."/>
            <person name="Tomlinson C."/>
            <person name="Mitreva M."/>
            <person name="Nelson J."/>
            <person name="Hou S."/>
            <person name="Wollam A."/>
            <person name="Pepin K.H."/>
            <person name="Johnson M."/>
            <person name="Bhonagiri V."/>
            <person name="Nash W.E."/>
            <person name="Warren W."/>
            <person name="Chinwalla A."/>
            <person name="Mardis E.R."/>
            <person name="Wilson R.K."/>
        </authorList>
    </citation>
    <scope>NUCLEOTIDE SEQUENCE [LARGE SCALE GENOMIC DNA]</scope>
    <source>
        <strain evidence="2">DSM 14600</strain>
    </source>
</reference>
<dbReference type="Proteomes" id="UP000003494">
    <property type="component" value="Unassembled WGS sequence"/>
</dbReference>
<protein>
    <submittedName>
        <fullName evidence="2">Uncharacterized protein</fullName>
    </submittedName>
</protein>
<keyword evidence="3" id="KW-1185">Reference proteome</keyword>
<evidence type="ECO:0000313" key="3">
    <source>
        <dbReference type="Proteomes" id="UP000003494"/>
    </source>
</evidence>
<dbReference type="HOGENOM" id="CLU_3103791_0_0_9"/>
<keyword evidence="1" id="KW-0812">Transmembrane</keyword>
<keyword evidence="1" id="KW-1133">Transmembrane helix</keyword>
<evidence type="ECO:0000256" key="1">
    <source>
        <dbReference type="SAM" id="Phobius"/>
    </source>
</evidence>
<name>C4GDU3_9FIRM</name>
<gene>
    <name evidence="2" type="ORF">GCWU000342_02267</name>
</gene>